<proteinExistence type="predicted"/>
<dbReference type="KEGG" id="ddt:AAY81_02395"/>
<gene>
    <name evidence="3" type="ORF">SAMN02910314_00840</name>
</gene>
<evidence type="ECO:0000313" key="3">
    <source>
        <dbReference type="EMBL" id="SEO66138.1"/>
    </source>
</evidence>
<keyword evidence="2" id="KW-1133">Transmembrane helix</keyword>
<dbReference type="RefSeq" id="WP_066660895.1">
    <property type="nucleotide sequence ID" value="NZ_FOEC01000003.1"/>
</dbReference>
<evidence type="ECO:0000313" key="4">
    <source>
        <dbReference type="Proteomes" id="UP000182975"/>
    </source>
</evidence>
<sequence length="165" mass="17304">MPEEMKQGNQSEGQLESQSQDAAAAFSANDAQEQPVESPSASTGAPEPPADWRAENQPAPGAFTDEFRLGNDEPVSLSPVMKAACLGLGIFLGIFSFIILFMVGSNRYVRLQVVRYCVIGMVVGFFIDLILLYSMGSVTDVSSLYASLGFGGASAGGSSSGSSVF</sequence>
<protein>
    <submittedName>
        <fullName evidence="3">Uncharacterized protein</fullName>
    </submittedName>
</protein>
<dbReference type="STRING" id="79604.AAY81_02395"/>
<keyword evidence="2" id="KW-0472">Membrane</keyword>
<keyword evidence="4" id="KW-1185">Reference proteome</keyword>
<keyword evidence="2" id="KW-0812">Transmembrane</keyword>
<dbReference type="PATRIC" id="fig|79604.3.peg.483"/>
<feature type="region of interest" description="Disordered" evidence="1">
    <location>
        <begin position="1"/>
        <end position="57"/>
    </location>
</feature>
<dbReference type="AlphaFoldDB" id="A0A172RWT4"/>
<evidence type="ECO:0000256" key="1">
    <source>
        <dbReference type="SAM" id="MobiDB-lite"/>
    </source>
</evidence>
<feature type="compositionally biased region" description="Polar residues" evidence="1">
    <location>
        <begin position="7"/>
        <end position="16"/>
    </location>
</feature>
<evidence type="ECO:0000256" key="2">
    <source>
        <dbReference type="SAM" id="Phobius"/>
    </source>
</evidence>
<feature type="compositionally biased region" description="Low complexity" evidence="1">
    <location>
        <begin position="17"/>
        <end position="32"/>
    </location>
</feature>
<reference evidence="4" key="1">
    <citation type="submission" date="2016-10" db="EMBL/GenBank/DDBJ databases">
        <authorList>
            <person name="Varghese N."/>
        </authorList>
    </citation>
    <scope>NUCLEOTIDE SEQUENCE [LARGE SCALE GENOMIC DNA]</scope>
    <source>
        <strain evidence="4">DSM 21843</strain>
    </source>
</reference>
<dbReference type="EMBL" id="FOEC01000003">
    <property type="protein sequence ID" value="SEO66138.1"/>
    <property type="molecule type" value="Genomic_DNA"/>
</dbReference>
<dbReference type="Proteomes" id="UP000182975">
    <property type="component" value="Unassembled WGS sequence"/>
</dbReference>
<organism evidence="3 4">
    <name type="scientific">Denitrobacterium detoxificans</name>
    <dbReference type="NCBI Taxonomy" id="79604"/>
    <lineage>
        <taxon>Bacteria</taxon>
        <taxon>Bacillati</taxon>
        <taxon>Actinomycetota</taxon>
        <taxon>Coriobacteriia</taxon>
        <taxon>Eggerthellales</taxon>
        <taxon>Eggerthellaceae</taxon>
        <taxon>Denitrobacterium</taxon>
    </lineage>
</organism>
<feature type="transmembrane region" description="Helical" evidence="2">
    <location>
        <begin position="113"/>
        <end position="135"/>
    </location>
</feature>
<name>A0A172RWT4_9ACTN</name>
<accession>A0A172RWT4</accession>
<feature type="transmembrane region" description="Helical" evidence="2">
    <location>
        <begin position="80"/>
        <end position="101"/>
    </location>
</feature>